<proteinExistence type="predicted"/>
<organism evidence="2 3">
    <name type="scientific">Klebsiella michiganensis</name>
    <dbReference type="NCBI Taxonomy" id="1134687"/>
    <lineage>
        <taxon>Bacteria</taxon>
        <taxon>Pseudomonadati</taxon>
        <taxon>Pseudomonadota</taxon>
        <taxon>Gammaproteobacteria</taxon>
        <taxon>Enterobacterales</taxon>
        <taxon>Enterobacteriaceae</taxon>
        <taxon>Klebsiella/Raoultella group</taxon>
        <taxon>Klebsiella</taxon>
    </lineage>
</organism>
<feature type="region of interest" description="Disordered" evidence="1">
    <location>
        <begin position="15"/>
        <end position="61"/>
    </location>
</feature>
<accession>A0A7H4N254</accession>
<feature type="compositionally biased region" description="Basic and acidic residues" evidence="1">
    <location>
        <begin position="19"/>
        <end position="33"/>
    </location>
</feature>
<evidence type="ECO:0000256" key="1">
    <source>
        <dbReference type="SAM" id="MobiDB-lite"/>
    </source>
</evidence>
<feature type="compositionally biased region" description="Polar residues" evidence="1">
    <location>
        <begin position="47"/>
        <end position="61"/>
    </location>
</feature>
<evidence type="ECO:0000313" key="2">
    <source>
        <dbReference type="EMBL" id="STV75053.1"/>
    </source>
</evidence>
<protein>
    <submittedName>
        <fullName evidence="2">Transcriptional regulator</fullName>
    </submittedName>
</protein>
<comment type="caution">
    <text evidence="2">The sequence shown here is derived from an EMBL/GenBank/DDBJ whole genome shotgun (WGS) entry which is preliminary data.</text>
</comment>
<gene>
    <name evidence="2" type="ORF">NCTC11685_01331</name>
</gene>
<name>A0A7H4N254_9ENTR</name>
<dbReference type="Proteomes" id="UP000254863">
    <property type="component" value="Unassembled WGS sequence"/>
</dbReference>
<dbReference type="AlphaFoldDB" id="A0A7H4N254"/>
<dbReference type="EMBL" id="UGMS01000001">
    <property type="protein sequence ID" value="STV75053.1"/>
    <property type="molecule type" value="Genomic_DNA"/>
</dbReference>
<reference evidence="2 3" key="1">
    <citation type="submission" date="2018-06" db="EMBL/GenBank/DDBJ databases">
        <authorList>
            <consortium name="Pathogen Informatics"/>
            <person name="Doyle S."/>
        </authorList>
    </citation>
    <scope>NUCLEOTIDE SEQUENCE [LARGE SCALE GENOMIC DNA]</scope>
    <source>
        <strain evidence="2 3">NCTC11685</strain>
    </source>
</reference>
<evidence type="ECO:0000313" key="3">
    <source>
        <dbReference type="Proteomes" id="UP000254863"/>
    </source>
</evidence>
<sequence length="61" mass="6764">MMMLMLIDGAIAAQQAESSECREIPPRNNGLERGKKRLFIQRAAPSDSRSTTVRNASSRQS</sequence>